<sequence length="181" mass="21529">MIDFNSFPNMETKNLILRRMSSNDAKDLFEMRKDPRMNEYTDMRLEKNIYETRAYIDRMNEGIDDNKWIIWAIEHKQSHKVIGTVCIWNINEEQKSGELGYGIIPDYQGQGLMKESLLSVIEYGFNIMNLEEILAYTEENNLKSINLLEKCNFVEINRVQEEGYFSSKVYNMVVYRLENHK</sequence>
<dbReference type="InterPro" id="IPR016181">
    <property type="entry name" value="Acyl_CoA_acyltransferase"/>
</dbReference>
<dbReference type="Pfam" id="PF13302">
    <property type="entry name" value="Acetyltransf_3"/>
    <property type="match status" value="1"/>
</dbReference>
<name>A0ABT1SGR6_9FIRM</name>
<dbReference type="InterPro" id="IPR051531">
    <property type="entry name" value="N-acetyltransferase"/>
</dbReference>
<evidence type="ECO:0000313" key="2">
    <source>
        <dbReference type="EMBL" id="MCQ4925676.1"/>
    </source>
</evidence>
<organism evidence="2 3">
    <name type="scientific">Tissierella carlieri</name>
    <dbReference type="NCBI Taxonomy" id="689904"/>
    <lineage>
        <taxon>Bacteria</taxon>
        <taxon>Bacillati</taxon>
        <taxon>Bacillota</taxon>
        <taxon>Tissierellia</taxon>
        <taxon>Tissierellales</taxon>
        <taxon>Tissierellaceae</taxon>
        <taxon>Tissierella</taxon>
    </lineage>
</organism>
<dbReference type="PROSITE" id="PS51186">
    <property type="entry name" value="GNAT"/>
    <property type="match status" value="1"/>
</dbReference>
<feature type="domain" description="N-acetyltransferase" evidence="1">
    <location>
        <begin position="15"/>
        <end position="180"/>
    </location>
</feature>
<protein>
    <submittedName>
        <fullName evidence="2">GNAT family N-acetyltransferase</fullName>
    </submittedName>
</protein>
<keyword evidence="3" id="KW-1185">Reference proteome</keyword>
<dbReference type="Gene3D" id="3.40.630.30">
    <property type="match status" value="1"/>
</dbReference>
<dbReference type="EMBL" id="JANGAC010000027">
    <property type="protein sequence ID" value="MCQ4925676.1"/>
    <property type="molecule type" value="Genomic_DNA"/>
</dbReference>
<comment type="caution">
    <text evidence="2">The sequence shown here is derived from an EMBL/GenBank/DDBJ whole genome shotgun (WGS) entry which is preliminary data.</text>
</comment>
<dbReference type="InterPro" id="IPR000182">
    <property type="entry name" value="GNAT_dom"/>
</dbReference>
<dbReference type="CDD" id="cd04301">
    <property type="entry name" value="NAT_SF"/>
    <property type="match status" value="1"/>
</dbReference>
<dbReference type="PANTHER" id="PTHR43792">
    <property type="entry name" value="GNAT FAMILY, PUTATIVE (AFU_ORTHOLOGUE AFUA_3G00765)-RELATED-RELATED"/>
    <property type="match status" value="1"/>
</dbReference>
<dbReference type="SUPFAM" id="SSF55729">
    <property type="entry name" value="Acyl-CoA N-acyltransferases (Nat)"/>
    <property type="match status" value="1"/>
</dbReference>
<evidence type="ECO:0000259" key="1">
    <source>
        <dbReference type="PROSITE" id="PS51186"/>
    </source>
</evidence>
<reference evidence="2 3" key="1">
    <citation type="submission" date="2022-06" db="EMBL/GenBank/DDBJ databases">
        <title>Isolation of gut microbiota from human fecal samples.</title>
        <authorList>
            <person name="Pamer E.G."/>
            <person name="Barat B."/>
            <person name="Waligurski E."/>
            <person name="Medina S."/>
            <person name="Paddock L."/>
            <person name="Mostad J."/>
        </authorList>
    </citation>
    <scope>NUCLEOTIDE SEQUENCE [LARGE SCALE GENOMIC DNA]</scope>
    <source>
        <strain evidence="2 3">DFI.7.95</strain>
    </source>
</reference>
<dbReference type="Proteomes" id="UP001524478">
    <property type="component" value="Unassembled WGS sequence"/>
</dbReference>
<gene>
    <name evidence="2" type="ORF">NE686_21445</name>
</gene>
<evidence type="ECO:0000313" key="3">
    <source>
        <dbReference type="Proteomes" id="UP001524478"/>
    </source>
</evidence>
<dbReference type="PANTHER" id="PTHR43792:SF1">
    <property type="entry name" value="N-ACETYLTRANSFERASE DOMAIN-CONTAINING PROTEIN"/>
    <property type="match status" value="1"/>
</dbReference>
<accession>A0ABT1SGR6</accession>
<proteinExistence type="predicted"/>